<proteinExistence type="predicted"/>
<dbReference type="EMBL" id="BPLR01015575">
    <property type="protein sequence ID" value="GIY77071.1"/>
    <property type="molecule type" value="Genomic_DNA"/>
</dbReference>
<gene>
    <name evidence="1" type="ORF">CEXT_539671</name>
</gene>
<organism evidence="1 2">
    <name type="scientific">Caerostris extrusa</name>
    <name type="common">Bark spider</name>
    <name type="synonym">Caerostris bankana</name>
    <dbReference type="NCBI Taxonomy" id="172846"/>
    <lineage>
        <taxon>Eukaryota</taxon>
        <taxon>Metazoa</taxon>
        <taxon>Ecdysozoa</taxon>
        <taxon>Arthropoda</taxon>
        <taxon>Chelicerata</taxon>
        <taxon>Arachnida</taxon>
        <taxon>Araneae</taxon>
        <taxon>Araneomorphae</taxon>
        <taxon>Entelegynae</taxon>
        <taxon>Araneoidea</taxon>
        <taxon>Araneidae</taxon>
        <taxon>Caerostris</taxon>
    </lineage>
</organism>
<sequence length="109" mass="12671">MIFTKPTVVWRSIAKTAIKPTNQFSDIRQIILTSSAPNASVDSLENDSRTFLEVFALAWNLDDPSERSSHYQLPTSRPFKFCFCRIQFFENLWFRGLHGQAFVCDRNFC</sequence>
<dbReference type="Proteomes" id="UP001054945">
    <property type="component" value="Unassembled WGS sequence"/>
</dbReference>
<keyword evidence="2" id="KW-1185">Reference proteome</keyword>
<comment type="caution">
    <text evidence="1">The sequence shown here is derived from an EMBL/GenBank/DDBJ whole genome shotgun (WGS) entry which is preliminary data.</text>
</comment>
<reference evidence="1 2" key="1">
    <citation type="submission" date="2021-06" db="EMBL/GenBank/DDBJ databases">
        <title>Caerostris extrusa draft genome.</title>
        <authorList>
            <person name="Kono N."/>
            <person name="Arakawa K."/>
        </authorList>
    </citation>
    <scope>NUCLEOTIDE SEQUENCE [LARGE SCALE GENOMIC DNA]</scope>
</reference>
<evidence type="ECO:0000313" key="2">
    <source>
        <dbReference type="Proteomes" id="UP001054945"/>
    </source>
</evidence>
<protein>
    <submittedName>
        <fullName evidence="1">Uncharacterized protein</fullName>
    </submittedName>
</protein>
<evidence type="ECO:0000313" key="1">
    <source>
        <dbReference type="EMBL" id="GIY77071.1"/>
    </source>
</evidence>
<name>A0AAV4W563_CAEEX</name>
<dbReference type="AlphaFoldDB" id="A0AAV4W563"/>
<accession>A0AAV4W563</accession>